<protein>
    <submittedName>
        <fullName evidence="2">Uncharacterized protein</fullName>
    </submittedName>
</protein>
<keyword evidence="1" id="KW-0472">Membrane</keyword>
<gene>
    <name evidence="2" type="ORF">CAC42_1169</name>
</gene>
<dbReference type="InParanoid" id="A0A2K1R297"/>
<organism evidence="2 3">
    <name type="scientific">Sphaceloma murrayae</name>
    <dbReference type="NCBI Taxonomy" id="2082308"/>
    <lineage>
        <taxon>Eukaryota</taxon>
        <taxon>Fungi</taxon>
        <taxon>Dikarya</taxon>
        <taxon>Ascomycota</taxon>
        <taxon>Pezizomycotina</taxon>
        <taxon>Dothideomycetes</taxon>
        <taxon>Dothideomycetidae</taxon>
        <taxon>Myriangiales</taxon>
        <taxon>Elsinoaceae</taxon>
        <taxon>Sphaceloma</taxon>
    </lineage>
</organism>
<keyword evidence="3" id="KW-1185">Reference proteome</keyword>
<dbReference type="AlphaFoldDB" id="A0A2K1R297"/>
<evidence type="ECO:0000256" key="1">
    <source>
        <dbReference type="SAM" id="Phobius"/>
    </source>
</evidence>
<dbReference type="EMBL" id="NKHZ01000011">
    <property type="protein sequence ID" value="PNS21390.1"/>
    <property type="molecule type" value="Genomic_DNA"/>
</dbReference>
<proteinExistence type="predicted"/>
<evidence type="ECO:0000313" key="3">
    <source>
        <dbReference type="Proteomes" id="UP000243797"/>
    </source>
</evidence>
<accession>A0A2K1R297</accession>
<dbReference type="Proteomes" id="UP000243797">
    <property type="component" value="Unassembled WGS sequence"/>
</dbReference>
<name>A0A2K1R297_9PEZI</name>
<keyword evidence="1" id="KW-0812">Transmembrane</keyword>
<evidence type="ECO:0000313" key="2">
    <source>
        <dbReference type="EMBL" id="PNS21390.1"/>
    </source>
</evidence>
<reference evidence="2 3" key="1">
    <citation type="submission" date="2017-06" db="EMBL/GenBank/DDBJ databases">
        <title>Draft genome sequence of a variant of Elsinoe murrayae.</title>
        <authorList>
            <person name="Cheng Q."/>
        </authorList>
    </citation>
    <scope>NUCLEOTIDE SEQUENCE [LARGE SCALE GENOMIC DNA]</scope>
    <source>
        <strain evidence="2 3">CQ-2017a</strain>
    </source>
</reference>
<keyword evidence="1" id="KW-1133">Transmembrane helix</keyword>
<sequence>MGCWIWNLVASGAVVVLSWILETGHRGMNTGMRWGDAMGSGVRVGGIKIGPTAESDTASYEKTFPDPSFNHSDTKTLIAAGDGNFLIGSQPTDSCTVTSTPSSSDVNDRTFLDIDKCLQSAAE</sequence>
<feature type="transmembrane region" description="Helical" evidence="1">
    <location>
        <begin position="6"/>
        <end position="24"/>
    </location>
</feature>
<comment type="caution">
    <text evidence="2">The sequence shown here is derived from an EMBL/GenBank/DDBJ whole genome shotgun (WGS) entry which is preliminary data.</text>
</comment>